<evidence type="ECO:0000313" key="5">
    <source>
        <dbReference type="Proteomes" id="UP000038750"/>
    </source>
</evidence>
<feature type="domain" description="Bacterial type II secretion system protein E" evidence="3">
    <location>
        <begin position="160"/>
        <end position="290"/>
    </location>
</feature>
<dbReference type="PANTHER" id="PTHR30486:SF6">
    <property type="entry name" value="TYPE IV PILUS RETRACTATION ATPASE PILT"/>
    <property type="match status" value="1"/>
</dbReference>
<dbReference type="GO" id="GO:0005524">
    <property type="term" value="F:ATP binding"/>
    <property type="evidence" value="ECO:0007669"/>
    <property type="project" value="UniProtKB-UniRule"/>
</dbReference>
<comment type="similarity">
    <text evidence="1 2">Belongs to the GSP E family.</text>
</comment>
<dbReference type="AlphaFoldDB" id="A0A0T9MYY2"/>
<sequence length="347" mass="39772">MQGEINTENRHIVYDIVNDYFHQWLNNVEGLTEIAVNRPGELFVKVRGKWQQNETNMSFRDCMSFAGAISDYHDGGSVTPEYPLRSATLPLGERVQIVIPPATERETVSITIRKPSSVFIDHPTFVKQGFYSRLNQGVDFRNKEDELSLMFKENRFERFIPECLRQGKTMVFCAGTGAGKTTFANACLEYIPHYLRIITIEDTDEAKLRFHKNHVKLYYPSEGESTVVSSASLLRSGFRMNGDRILMTEVRGAEAWDFLKGSSSGHAGNLTTVHEGTPEDAVLGLVQRCYMNPECQNLPYNIILRRVLSNVDVIMSIKYIDEEDSRFASGIYYRDIHFQEYFEKLKE</sequence>
<dbReference type="InterPro" id="IPR014155">
    <property type="entry name" value="VirB11"/>
</dbReference>
<protein>
    <recommendedName>
        <fullName evidence="2">Type IV secretion system protein</fullName>
    </recommendedName>
</protein>
<dbReference type="InterPro" id="IPR050921">
    <property type="entry name" value="T4SS_GSP_E_ATPase"/>
</dbReference>
<gene>
    <name evidence="4" type="primary">virB11</name>
    <name evidence="4" type="ORF">ERS008530_04228</name>
</gene>
<comment type="function">
    <text evidence="2">Part of the Type IV secretion system.</text>
</comment>
<dbReference type="Gene3D" id="3.40.50.300">
    <property type="entry name" value="P-loop containing nucleotide triphosphate hydrolases"/>
    <property type="match status" value="1"/>
</dbReference>
<dbReference type="EMBL" id="CPZJ01000024">
    <property type="protein sequence ID" value="CNG62341.1"/>
    <property type="molecule type" value="Genomic_DNA"/>
</dbReference>
<evidence type="ECO:0000259" key="3">
    <source>
        <dbReference type="Pfam" id="PF00437"/>
    </source>
</evidence>
<evidence type="ECO:0000313" key="4">
    <source>
        <dbReference type="EMBL" id="CNG62341.1"/>
    </source>
</evidence>
<dbReference type="Pfam" id="PF00437">
    <property type="entry name" value="T2SSE"/>
    <property type="match status" value="1"/>
</dbReference>
<keyword evidence="2" id="KW-0547">Nucleotide-binding</keyword>
<proteinExistence type="inferred from homology"/>
<dbReference type="Proteomes" id="UP000038750">
    <property type="component" value="Unassembled WGS sequence"/>
</dbReference>
<reference evidence="4 5" key="1">
    <citation type="submission" date="2015-03" db="EMBL/GenBank/DDBJ databases">
        <authorList>
            <person name="Murphy D."/>
        </authorList>
    </citation>
    <scope>NUCLEOTIDE SEQUENCE [LARGE SCALE GENOMIC DNA]</scope>
    <source>
        <strain evidence="4 5">BR165/97</strain>
    </source>
</reference>
<dbReference type="GO" id="GO:0043684">
    <property type="term" value="C:type IV secretion system complex"/>
    <property type="evidence" value="ECO:0007669"/>
    <property type="project" value="UniProtKB-UniRule"/>
</dbReference>
<evidence type="ECO:0000256" key="1">
    <source>
        <dbReference type="ARBA" id="ARBA00006611"/>
    </source>
</evidence>
<organism evidence="4 5">
    <name type="scientific">Yersinia intermedia</name>
    <dbReference type="NCBI Taxonomy" id="631"/>
    <lineage>
        <taxon>Bacteria</taxon>
        <taxon>Pseudomonadati</taxon>
        <taxon>Pseudomonadota</taxon>
        <taxon>Gammaproteobacteria</taxon>
        <taxon>Enterobacterales</taxon>
        <taxon>Yersiniaceae</taxon>
        <taxon>Yersinia</taxon>
    </lineage>
</organism>
<evidence type="ECO:0000256" key="2">
    <source>
        <dbReference type="RuleBase" id="RU366071"/>
    </source>
</evidence>
<name>A0A0T9MYY2_YERIN</name>
<dbReference type="GO" id="GO:0044097">
    <property type="term" value="P:secretion by the type IV secretion system"/>
    <property type="evidence" value="ECO:0007669"/>
    <property type="project" value="InterPro"/>
</dbReference>
<dbReference type="NCBIfam" id="TIGR02788">
    <property type="entry name" value="VirB11"/>
    <property type="match status" value="1"/>
</dbReference>
<dbReference type="Gene3D" id="3.30.450.90">
    <property type="match status" value="1"/>
</dbReference>
<dbReference type="PANTHER" id="PTHR30486">
    <property type="entry name" value="TWITCHING MOTILITY PROTEIN PILT"/>
    <property type="match status" value="1"/>
</dbReference>
<dbReference type="InterPro" id="IPR027417">
    <property type="entry name" value="P-loop_NTPase"/>
</dbReference>
<dbReference type="GO" id="GO:0016887">
    <property type="term" value="F:ATP hydrolysis activity"/>
    <property type="evidence" value="ECO:0007669"/>
    <property type="project" value="InterPro"/>
</dbReference>
<keyword evidence="2" id="KW-0067">ATP-binding</keyword>
<accession>A0A0T9MYY2</accession>
<dbReference type="InterPro" id="IPR001482">
    <property type="entry name" value="T2SS/T4SS_dom"/>
</dbReference>
<dbReference type="CDD" id="cd01130">
    <property type="entry name" value="VirB11-like_ATPase"/>
    <property type="match status" value="1"/>
</dbReference>
<dbReference type="SUPFAM" id="SSF52540">
    <property type="entry name" value="P-loop containing nucleoside triphosphate hydrolases"/>
    <property type="match status" value="1"/>
</dbReference>